<dbReference type="SUPFAM" id="SSF52777">
    <property type="entry name" value="CoA-dependent acyltransferases"/>
    <property type="match status" value="2"/>
</dbReference>
<name>A0A067M557_BOTB1</name>
<reference evidence="7" key="1">
    <citation type="journal article" date="2014" name="Proc. Natl. Acad. Sci. U.S.A.">
        <title>Extensive sampling of basidiomycete genomes demonstrates inadequacy of the white-rot/brown-rot paradigm for wood decay fungi.</title>
        <authorList>
            <person name="Riley R."/>
            <person name="Salamov A.A."/>
            <person name="Brown D.W."/>
            <person name="Nagy L.G."/>
            <person name="Floudas D."/>
            <person name="Held B.W."/>
            <person name="Levasseur A."/>
            <person name="Lombard V."/>
            <person name="Morin E."/>
            <person name="Otillar R."/>
            <person name="Lindquist E.A."/>
            <person name="Sun H."/>
            <person name="LaButti K.M."/>
            <person name="Schmutz J."/>
            <person name="Jabbour D."/>
            <person name="Luo H."/>
            <person name="Baker S.E."/>
            <person name="Pisabarro A.G."/>
            <person name="Walton J.D."/>
            <person name="Blanchette R.A."/>
            <person name="Henrissat B."/>
            <person name="Martin F."/>
            <person name="Cullen D."/>
            <person name="Hibbett D.S."/>
            <person name="Grigoriev I.V."/>
        </authorList>
    </citation>
    <scope>NUCLEOTIDE SEQUENCE [LARGE SCALE GENOMIC DNA]</scope>
    <source>
        <strain evidence="7">FD-172 SS1</strain>
    </source>
</reference>
<sequence>MLQTTITEHIPAEPVTFRKTSNRIRPKNWRMLAPRLPKAGPSHAPLPSLPVPPLALTLEKVKATITPFAQSEEELAAALRKVDEFGRREGVVLQRRLKARAMEEDNWLDDFLGDTLFLGNRESLVAGTSFFLVCDPHPTHLPQTPANQAAVLTRSALLTRRRLKRGLINLEVPRVGPVCMDAWKWIFDSSRIPGFSKDWNVSYAKKGDTGDSGTVIFLRNGRVWQLDIAPESRILSTAELEHQIRYIYDNTRGEYAPVGLLSASDRDTWAKDYAHLISDGDNGAIVQALQSCAFIVCLDSEKPRDQVELSKACCHGGKDARGLRNRWADKPLEFIVFDNCKAGILGEHSMMDGTLLAGLIGEILSPIWTPTFDHGLPTHSYLLPPTPLDWKITPALETAMLSAKLFTRSLVASQELSIVETNYGKGFIKKFGVSPDFWAQMIIQLAYHRMIGPEGRMEGTQEECVSTGRFKLGRVEAHNVPTAESLAWVKAMDRRSVGDEEKRNMFRVACLVHAANAIESSTGMGFDGHLIGLRCLIRPRESLPEMFSDPLFLRSRHCLISTAHNSCPGLSVIGWAQAVQNGVGVPYIVSANKISLCVMSKDFPHAQFTREIETAAKDMQRLFMNPSNTIKARL</sequence>
<dbReference type="AlphaFoldDB" id="A0A067M557"/>
<dbReference type="InterPro" id="IPR042231">
    <property type="entry name" value="Cho/carn_acyl_trans_2"/>
</dbReference>
<evidence type="ECO:0000256" key="2">
    <source>
        <dbReference type="ARBA" id="ARBA00022679"/>
    </source>
</evidence>
<dbReference type="Gene3D" id="3.30.559.70">
    <property type="entry name" value="Choline/Carnitine o-acyltransferase, domain 2"/>
    <property type="match status" value="1"/>
</dbReference>
<gene>
    <name evidence="6" type="ORF">BOTBODRAFT_57909</name>
</gene>
<dbReference type="InterPro" id="IPR000542">
    <property type="entry name" value="Carn_acyl_trans"/>
</dbReference>
<protein>
    <recommendedName>
        <fullName evidence="5">Choline/carnitine acyltransferase domain-containing protein</fullName>
    </recommendedName>
</protein>
<dbReference type="PANTHER" id="PTHR22589:SF103">
    <property type="entry name" value="CARNITINE O-ACETYL-TRANSFERASE, ISOFORM A-RELATED"/>
    <property type="match status" value="1"/>
</dbReference>
<dbReference type="Gene3D" id="3.30.559.10">
    <property type="entry name" value="Chloramphenicol acetyltransferase-like domain"/>
    <property type="match status" value="1"/>
</dbReference>
<dbReference type="EMBL" id="KL198065">
    <property type="protein sequence ID" value="KDQ10704.1"/>
    <property type="molecule type" value="Genomic_DNA"/>
</dbReference>
<evidence type="ECO:0000313" key="7">
    <source>
        <dbReference type="Proteomes" id="UP000027195"/>
    </source>
</evidence>
<dbReference type="Proteomes" id="UP000027195">
    <property type="component" value="Unassembled WGS sequence"/>
</dbReference>
<comment type="similarity">
    <text evidence="1">Belongs to the carnitine/choline acetyltransferase family.</text>
</comment>
<dbReference type="InParanoid" id="A0A067M557"/>
<dbReference type="InterPro" id="IPR039551">
    <property type="entry name" value="Cho/carn_acyl_trans"/>
</dbReference>
<dbReference type="OrthoDB" id="240216at2759"/>
<evidence type="ECO:0000313" key="6">
    <source>
        <dbReference type="EMBL" id="KDQ10704.1"/>
    </source>
</evidence>
<evidence type="ECO:0000256" key="3">
    <source>
        <dbReference type="ARBA" id="ARBA00023315"/>
    </source>
</evidence>
<proteinExistence type="inferred from homology"/>
<keyword evidence="2" id="KW-0808">Transferase</keyword>
<dbReference type="Pfam" id="PF00755">
    <property type="entry name" value="Carn_acyltransf"/>
    <property type="match status" value="1"/>
</dbReference>
<feature type="domain" description="Choline/carnitine acyltransferase" evidence="5">
    <location>
        <begin position="49"/>
        <end position="608"/>
    </location>
</feature>
<accession>A0A067M557</accession>
<evidence type="ECO:0000256" key="4">
    <source>
        <dbReference type="PIRSR" id="PIRSR600542-1"/>
    </source>
</evidence>
<dbReference type="PANTHER" id="PTHR22589">
    <property type="entry name" value="CARNITINE O-ACYLTRANSFERASE"/>
    <property type="match status" value="1"/>
</dbReference>
<dbReference type="STRING" id="930990.A0A067M557"/>
<dbReference type="HOGENOM" id="CLU_013513_5_1_1"/>
<dbReference type="InterPro" id="IPR023213">
    <property type="entry name" value="CAT-like_dom_sf"/>
</dbReference>
<feature type="active site" description="Proton acceptor" evidence="4">
    <location>
        <position position="348"/>
    </location>
</feature>
<organism evidence="6 7">
    <name type="scientific">Botryobasidium botryosum (strain FD-172 SS1)</name>
    <dbReference type="NCBI Taxonomy" id="930990"/>
    <lineage>
        <taxon>Eukaryota</taxon>
        <taxon>Fungi</taxon>
        <taxon>Dikarya</taxon>
        <taxon>Basidiomycota</taxon>
        <taxon>Agaricomycotina</taxon>
        <taxon>Agaricomycetes</taxon>
        <taxon>Cantharellales</taxon>
        <taxon>Botryobasidiaceae</taxon>
        <taxon>Botryobasidium</taxon>
    </lineage>
</organism>
<dbReference type="GO" id="GO:0016746">
    <property type="term" value="F:acyltransferase activity"/>
    <property type="evidence" value="ECO:0007669"/>
    <property type="project" value="UniProtKB-KW"/>
</dbReference>
<evidence type="ECO:0000256" key="1">
    <source>
        <dbReference type="ARBA" id="ARBA00005232"/>
    </source>
</evidence>
<evidence type="ECO:0000259" key="5">
    <source>
        <dbReference type="Pfam" id="PF00755"/>
    </source>
</evidence>
<keyword evidence="3" id="KW-0012">Acyltransferase</keyword>
<keyword evidence="7" id="KW-1185">Reference proteome</keyword>